<feature type="transmembrane region" description="Helical" evidence="2">
    <location>
        <begin position="77"/>
        <end position="96"/>
    </location>
</feature>
<dbReference type="GO" id="GO:0098703">
    <property type="term" value="P:calcium ion import across plasma membrane"/>
    <property type="evidence" value="ECO:0007669"/>
    <property type="project" value="TreeGrafter"/>
</dbReference>
<evidence type="ECO:0000313" key="4">
    <source>
        <dbReference type="Proteomes" id="UP001163046"/>
    </source>
</evidence>
<dbReference type="PANTHER" id="PTHR10582:SF2">
    <property type="entry name" value="INACTIVE"/>
    <property type="match status" value="1"/>
</dbReference>
<feature type="transmembrane region" description="Helical" evidence="2">
    <location>
        <begin position="108"/>
        <end position="125"/>
    </location>
</feature>
<dbReference type="GO" id="GO:0005216">
    <property type="term" value="F:monoatomic ion channel activity"/>
    <property type="evidence" value="ECO:0007669"/>
    <property type="project" value="InterPro"/>
</dbReference>
<organism evidence="3 4">
    <name type="scientific">Desmophyllum pertusum</name>
    <dbReference type="NCBI Taxonomy" id="174260"/>
    <lineage>
        <taxon>Eukaryota</taxon>
        <taxon>Metazoa</taxon>
        <taxon>Cnidaria</taxon>
        <taxon>Anthozoa</taxon>
        <taxon>Hexacorallia</taxon>
        <taxon>Scleractinia</taxon>
        <taxon>Caryophylliina</taxon>
        <taxon>Caryophylliidae</taxon>
        <taxon>Desmophyllum</taxon>
    </lineage>
</organism>
<evidence type="ECO:0008006" key="5">
    <source>
        <dbReference type="Google" id="ProtNLM"/>
    </source>
</evidence>
<protein>
    <recommendedName>
        <fullName evidence="5">Ion transport domain-containing protein</fullName>
    </recommendedName>
</protein>
<keyword evidence="2" id="KW-0812">Transmembrane</keyword>
<reference evidence="3" key="1">
    <citation type="submission" date="2023-01" db="EMBL/GenBank/DDBJ databases">
        <title>Genome assembly of the deep-sea coral Lophelia pertusa.</title>
        <authorList>
            <person name="Herrera S."/>
            <person name="Cordes E."/>
        </authorList>
    </citation>
    <scope>NUCLEOTIDE SEQUENCE</scope>
    <source>
        <strain evidence="3">USNM1676648</strain>
        <tissue evidence="3">Polyp</tissue>
    </source>
</reference>
<keyword evidence="2" id="KW-0472">Membrane</keyword>
<dbReference type="EMBL" id="MU826354">
    <property type="protein sequence ID" value="KAJ7380273.1"/>
    <property type="molecule type" value="Genomic_DNA"/>
</dbReference>
<sequence length="229" mass="26213">MAATAVDLLAYGKSNFRKVLEVWVITMTLWFIVDEISELKREPLVYIKDVFNYFDLSGYALILATFIFRYLGSDAEWTFASLAIMINFIGIFKYSVGERTLRNDIPQCTSTGVGCVMLAGIMTWLEGTSIVRKLSDVGWLGALLTMLFMMSVTIILTNILIAQLSLTYELVQEESLHSFTALRMQAVAIIEWQSRFKFWNLRKKYYVPGELKTRVEIEGSNFLRYKAGL</sequence>
<comment type="caution">
    <text evidence="3">The sequence shown here is derived from an EMBL/GenBank/DDBJ whole genome shotgun (WGS) entry which is preliminary data.</text>
</comment>
<dbReference type="OrthoDB" id="5958640at2759"/>
<evidence type="ECO:0000256" key="1">
    <source>
        <dbReference type="ARBA" id="ARBA00022737"/>
    </source>
</evidence>
<evidence type="ECO:0000313" key="3">
    <source>
        <dbReference type="EMBL" id="KAJ7380273.1"/>
    </source>
</evidence>
<feature type="transmembrane region" description="Helical" evidence="2">
    <location>
        <begin position="53"/>
        <end position="71"/>
    </location>
</feature>
<gene>
    <name evidence="3" type="ORF">OS493_010989</name>
</gene>
<dbReference type="PANTHER" id="PTHR10582">
    <property type="entry name" value="TRANSIENT RECEPTOR POTENTIAL ION CHANNEL PROTEIN"/>
    <property type="match status" value="1"/>
</dbReference>
<dbReference type="AlphaFoldDB" id="A0A9W9ZGW9"/>
<dbReference type="InterPro" id="IPR024862">
    <property type="entry name" value="TRPV"/>
</dbReference>
<keyword evidence="4" id="KW-1185">Reference proteome</keyword>
<dbReference type="GO" id="GO:0005886">
    <property type="term" value="C:plasma membrane"/>
    <property type="evidence" value="ECO:0007669"/>
    <property type="project" value="TreeGrafter"/>
</dbReference>
<proteinExistence type="predicted"/>
<feature type="transmembrane region" description="Helical" evidence="2">
    <location>
        <begin position="137"/>
        <end position="161"/>
    </location>
</feature>
<evidence type="ECO:0000256" key="2">
    <source>
        <dbReference type="SAM" id="Phobius"/>
    </source>
</evidence>
<keyword evidence="1" id="KW-0677">Repeat</keyword>
<dbReference type="Proteomes" id="UP001163046">
    <property type="component" value="Unassembled WGS sequence"/>
</dbReference>
<name>A0A9W9ZGW9_9CNID</name>
<accession>A0A9W9ZGW9</accession>
<keyword evidence="2" id="KW-1133">Transmembrane helix</keyword>